<feature type="region of interest" description="Disordered" evidence="1">
    <location>
        <begin position="38"/>
        <end position="81"/>
    </location>
</feature>
<accession>A0A8W8K3U8</accession>
<feature type="region of interest" description="Disordered" evidence="1">
    <location>
        <begin position="1"/>
        <end position="23"/>
    </location>
</feature>
<keyword evidence="3" id="KW-1185">Reference proteome</keyword>
<dbReference type="AlphaFoldDB" id="A0A8W8K3U8"/>
<evidence type="ECO:0000313" key="2">
    <source>
        <dbReference type="EnsemblMetazoa" id="G21534.2:cds"/>
    </source>
</evidence>
<evidence type="ECO:0000313" key="3">
    <source>
        <dbReference type="Proteomes" id="UP000005408"/>
    </source>
</evidence>
<dbReference type="Proteomes" id="UP000005408">
    <property type="component" value="Unassembled WGS sequence"/>
</dbReference>
<dbReference type="EnsemblMetazoa" id="G21534.2">
    <property type="protein sequence ID" value="G21534.2:cds"/>
    <property type="gene ID" value="G21534"/>
</dbReference>
<organism evidence="2 3">
    <name type="scientific">Magallana gigas</name>
    <name type="common">Pacific oyster</name>
    <name type="synonym">Crassostrea gigas</name>
    <dbReference type="NCBI Taxonomy" id="29159"/>
    <lineage>
        <taxon>Eukaryota</taxon>
        <taxon>Metazoa</taxon>
        <taxon>Spiralia</taxon>
        <taxon>Lophotrochozoa</taxon>
        <taxon>Mollusca</taxon>
        <taxon>Bivalvia</taxon>
        <taxon>Autobranchia</taxon>
        <taxon>Pteriomorphia</taxon>
        <taxon>Ostreida</taxon>
        <taxon>Ostreoidea</taxon>
        <taxon>Ostreidae</taxon>
        <taxon>Magallana</taxon>
    </lineage>
</organism>
<sequence>ISKGDEPSPKNFQSCETGSEAAVQKSEGLPANYKYLKSEECDKGLKNDESVPSGGEEETDKHEGGQESQTEAKMDDSCRVS</sequence>
<protein>
    <submittedName>
        <fullName evidence="2">Uncharacterized protein</fullName>
    </submittedName>
</protein>
<reference evidence="2" key="1">
    <citation type="submission" date="2022-08" db="UniProtKB">
        <authorList>
            <consortium name="EnsemblMetazoa"/>
        </authorList>
    </citation>
    <scope>IDENTIFICATION</scope>
    <source>
        <strain evidence="2">05x7-T-G4-1.051#20</strain>
    </source>
</reference>
<feature type="compositionally biased region" description="Basic and acidic residues" evidence="1">
    <location>
        <begin position="59"/>
        <end position="81"/>
    </location>
</feature>
<name>A0A8W8K3U8_MAGGI</name>
<feature type="compositionally biased region" description="Basic and acidic residues" evidence="1">
    <location>
        <begin position="38"/>
        <end position="49"/>
    </location>
</feature>
<evidence type="ECO:0000256" key="1">
    <source>
        <dbReference type="SAM" id="MobiDB-lite"/>
    </source>
</evidence>
<proteinExistence type="predicted"/>